<evidence type="ECO:0000256" key="3">
    <source>
        <dbReference type="ARBA" id="ARBA00022801"/>
    </source>
</evidence>
<dbReference type="Proteomes" id="UP000680279">
    <property type="component" value="Unassembled WGS sequence"/>
</dbReference>
<evidence type="ECO:0000256" key="2">
    <source>
        <dbReference type="ARBA" id="ARBA00022670"/>
    </source>
</evidence>
<proteinExistence type="inferred from homology"/>
<dbReference type="InterPro" id="IPR000209">
    <property type="entry name" value="Peptidase_S8/S53_dom"/>
</dbReference>
<dbReference type="RefSeq" id="WP_018709161.1">
    <property type="nucleotide sequence ID" value="NZ_BOQT01000021.1"/>
</dbReference>
<dbReference type="InterPro" id="IPR034074">
    <property type="entry name" value="Y4bN_pept_dom"/>
</dbReference>
<dbReference type="CDD" id="cd04847">
    <property type="entry name" value="Peptidases_S8_Subtilisin_like_2"/>
    <property type="match status" value="1"/>
</dbReference>
<keyword evidence="7" id="KW-1185">Reference proteome</keyword>
<dbReference type="PANTHER" id="PTHR43806:SF11">
    <property type="entry name" value="CEREVISIN-RELATED"/>
    <property type="match status" value="1"/>
</dbReference>
<dbReference type="InterPro" id="IPR036852">
    <property type="entry name" value="Peptidase_S8/S53_dom_sf"/>
</dbReference>
<comment type="similarity">
    <text evidence="1">Belongs to the peptidase S8 family.</text>
</comment>
<dbReference type="PRINTS" id="PR00723">
    <property type="entry name" value="SUBTILISIN"/>
</dbReference>
<dbReference type="SUPFAM" id="SSF52743">
    <property type="entry name" value="Subtilisin-like"/>
    <property type="match status" value="1"/>
</dbReference>
<dbReference type="Pfam" id="PF00082">
    <property type="entry name" value="Peptidase_S8"/>
    <property type="match status" value="1"/>
</dbReference>
<evidence type="ECO:0000256" key="1">
    <source>
        <dbReference type="ARBA" id="ARBA00011073"/>
    </source>
</evidence>
<reference evidence="6 7" key="1">
    <citation type="submission" date="2021-03" db="EMBL/GenBank/DDBJ databases">
        <title>Antimicrobial resistance genes in bacteria isolated from Japanese honey, and their potential for conferring macrolide and lincosamide resistance in the American foulbrood pathogen Paenibacillus larvae.</title>
        <authorList>
            <person name="Okamoto M."/>
            <person name="Kumagai M."/>
            <person name="Kanamori H."/>
            <person name="Takamatsu D."/>
        </authorList>
    </citation>
    <scope>NUCLEOTIDE SEQUENCE [LARGE SCALE GENOMIC DNA]</scope>
    <source>
        <strain evidence="6 7">J1TS3</strain>
    </source>
</reference>
<gene>
    <name evidence="6" type="ORF">J1TS3_39210</name>
</gene>
<accession>A0ABQ4KCK5</accession>
<evidence type="ECO:0000256" key="4">
    <source>
        <dbReference type="ARBA" id="ARBA00022825"/>
    </source>
</evidence>
<dbReference type="PANTHER" id="PTHR43806">
    <property type="entry name" value="PEPTIDASE S8"/>
    <property type="match status" value="1"/>
</dbReference>
<evidence type="ECO:0000313" key="7">
    <source>
        <dbReference type="Proteomes" id="UP000680279"/>
    </source>
</evidence>
<evidence type="ECO:0000313" key="6">
    <source>
        <dbReference type="EMBL" id="GIN22787.1"/>
    </source>
</evidence>
<sequence>MDDKFRPILGRGENYIFPDQNRPGAPITDRRPSYEEARNKLLSQIYTVKGKVKEIPPENRLDEVIFNMKMALGYTAKSYHPNNLIKQSGVKDVGSKKWQEKEVNNGKEKIRQGKSIFLRMSEDELVYLEHLLNQKSSELPKGFIDDIRIVEEFYIGDNNYLLNIFNKDWDGGRVEFVLHPFGNLEDVAEERFMDLFNKYGGNPNKVKIRSYSPGPTFISAYVERETLEHLVNFNPIRTVHPMVFRGVPEIRGSLTNLSLPKPPPEKTKSSVLVGVFDGGLKENSPYFKDFSKENYPIETEEIPDFIQHGTGVVGTILYGDLKEYGKEDTLETPFVNVESFRVLPPSDPNDVDLYEVIDVIEEVVPKRTDIKIYNLSIGPYGPIEDDYISRFTYVIDSLSQNGERLFTVAVGNDGDLEDDDSRRIQSPSDTVNGLGIGAYTFDLEQKIIRAPYSSTGEGREGAKVKPDIVEFGGCERNPFHLVGIDGSSRFFASGTSFAAPLVARKAAELMGRCNLVDPLVAKALIINSSIHPNMQFDRYLGYGATPNKVEDILGCDSNRVTVLYKQRILPKKYARLEIPIVKDLDYNGKVNIYWTIAFAAKPNPLNTEDYTTSGIEEYFYPNANQYKFTSPDRKHNYKRNLITQEDEVKELLNQNWKQSRFPITKSGTRYLNEQERRAEFKWDTIVKKGVSVQYKNLDSPFLVLHAMDRNIEEHLSDFFNYAVVVTVEYEKYQGDAYQSTISQYNKLEMAQVKNRNELFVK</sequence>
<name>A0ABQ4KCK5_9BACI</name>
<dbReference type="InterPro" id="IPR050131">
    <property type="entry name" value="Peptidase_S8_subtilisin-like"/>
</dbReference>
<dbReference type="InterPro" id="IPR015500">
    <property type="entry name" value="Peptidase_S8_subtilisin-rel"/>
</dbReference>
<keyword evidence="4" id="KW-0720">Serine protease</keyword>
<comment type="caution">
    <text evidence="6">The sequence shown here is derived from an EMBL/GenBank/DDBJ whole genome shotgun (WGS) entry which is preliminary data.</text>
</comment>
<dbReference type="Gene3D" id="3.40.50.200">
    <property type="entry name" value="Peptidase S8/S53 domain"/>
    <property type="match status" value="1"/>
</dbReference>
<feature type="domain" description="Peptidase S8/S53" evidence="5">
    <location>
        <begin position="269"/>
        <end position="543"/>
    </location>
</feature>
<keyword evidence="2" id="KW-0645">Protease</keyword>
<organism evidence="6 7">
    <name type="scientific">Siminovitchia fordii</name>
    <dbReference type="NCBI Taxonomy" id="254759"/>
    <lineage>
        <taxon>Bacteria</taxon>
        <taxon>Bacillati</taxon>
        <taxon>Bacillota</taxon>
        <taxon>Bacilli</taxon>
        <taxon>Bacillales</taxon>
        <taxon>Bacillaceae</taxon>
        <taxon>Siminovitchia</taxon>
    </lineage>
</organism>
<evidence type="ECO:0000259" key="5">
    <source>
        <dbReference type="Pfam" id="PF00082"/>
    </source>
</evidence>
<protein>
    <recommendedName>
        <fullName evidence="5">Peptidase S8/S53 domain-containing protein</fullName>
    </recommendedName>
</protein>
<dbReference type="EMBL" id="BOQT01000021">
    <property type="protein sequence ID" value="GIN22787.1"/>
    <property type="molecule type" value="Genomic_DNA"/>
</dbReference>
<keyword evidence="3" id="KW-0378">Hydrolase</keyword>